<dbReference type="InterPro" id="IPR046037">
    <property type="entry name" value="DUF5995"/>
</dbReference>
<dbReference type="EMBL" id="FXTD01000002">
    <property type="protein sequence ID" value="SMO48326.1"/>
    <property type="molecule type" value="Genomic_DNA"/>
</dbReference>
<protein>
    <submittedName>
        <fullName evidence="1">Uncharacterized protein</fullName>
    </submittedName>
</protein>
<name>A0A521BMI2_9EURY</name>
<dbReference type="RefSeq" id="WP_142985755.1">
    <property type="nucleotide sequence ID" value="NZ_FXTD01000002.1"/>
</dbReference>
<accession>A0A521BMI2</accession>
<keyword evidence="2" id="KW-1185">Reference proteome</keyword>
<dbReference type="AlphaFoldDB" id="A0A521BMI2"/>
<dbReference type="Pfam" id="PF19458">
    <property type="entry name" value="DUF5995"/>
    <property type="match status" value="1"/>
</dbReference>
<proteinExistence type="predicted"/>
<evidence type="ECO:0000313" key="1">
    <source>
        <dbReference type="EMBL" id="SMO48326.1"/>
    </source>
</evidence>
<gene>
    <name evidence="1" type="ORF">SAMN06264867_102347</name>
</gene>
<reference evidence="1 2" key="1">
    <citation type="submission" date="2017-05" db="EMBL/GenBank/DDBJ databases">
        <authorList>
            <person name="Varghese N."/>
            <person name="Submissions S."/>
        </authorList>
    </citation>
    <scope>NUCLEOTIDE SEQUENCE [LARGE SCALE GENOMIC DNA]</scope>
    <source>
        <strain evidence="1 2">DSM 19504</strain>
    </source>
</reference>
<evidence type="ECO:0000313" key="2">
    <source>
        <dbReference type="Proteomes" id="UP000319712"/>
    </source>
</evidence>
<dbReference type="OrthoDB" id="340621at2157"/>
<sequence length="319" mass="35418">MRPIRAAIPTTAEIRALFGAYRRATDVDVGTLTAELDDEPDAMLLDLLAEPFASVEDVDDRLSRAETYLRERNDGRAVFLTVYTRMTEAVADGLETGFFDDSEWVASYLVAFAERYRRALVAFERRAFGSSSLPHAWLLGFEAAVRGENLVLQDALSGINAHITYDLTYTLRDVGIDPDRDRKRTDHDRINAVLARLVSAVQEALVAVYDAAGVSGAEALFDPLDDRLMLLGLEGSREFAWRNAVLLADLPAWLGERYVGWRTRTASTGAAALVLAPRIDSETRSALKEVEDDVLTLTAFRDELERRLPPPVPDERAGE</sequence>
<organism evidence="1 2">
    <name type="scientific">Halorubrum cibi</name>
    <dbReference type="NCBI Taxonomy" id="413815"/>
    <lineage>
        <taxon>Archaea</taxon>
        <taxon>Methanobacteriati</taxon>
        <taxon>Methanobacteriota</taxon>
        <taxon>Stenosarchaea group</taxon>
        <taxon>Halobacteria</taxon>
        <taxon>Halobacteriales</taxon>
        <taxon>Haloferacaceae</taxon>
        <taxon>Halorubrum</taxon>
    </lineage>
</organism>
<dbReference type="Proteomes" id="UP000319712">
    <property type="component" value="Unassembled WGS sequence"/>
</dbReference>